<evidence type="ECO:0000313" key="5">
    <source>
        <dbReference type="EMBL" id="AFC23299.1"/>
    </source>
</evidence>
<feature type="domain" description="Fido" evidence="4">
    <location>
        <begin position="106"/>
        <end position="241"/>
    </location>
</feature>
<evidence type="ECO:0000256" key="1">
    <source>
        <dbReference type="PIRSR" id="PIRSR640198-1"/>
    </source>
</evidence>
<dbReference type="Pfam" id="PF02661">
    <property type="entry name" value="Fic"/>
    <property type="match status" value="1"/>
</dbReference>
<feature type="active site" evidence="1">
    <location>
        <position position="184"/>
    </location>
</feature>
<dbReference type="Proteomes" id="UP000007519">
    <property type="component" value="Chromosome"/>
</dbReference>
<evidence type="ECO:0000256" key="3">
    <source>
        <dbReference type="PIRSR" id="PIRSR640198-3"/>
    </source>
</evidence>
<keyword evidence="2" id="KW-0067">ATP-binding</keyword>
<feature type="binding site" evidence="2">
    <location>
        <begin position="188"/>
        <end position="195"/>
    </location>
    <ligand>
        <name>ATP</name>
        <dbReference type="ChEBI" id="CHEBI:30616"/>
    </ligand>
</feature>
<dbReference type="KEGG" id="sgn:SGRA_0560"/>
<dbReference type="InterPro" id="IPR040198">
    <property type="entry name" value="Fido_containing"/>
</dbReference>
<dbReference type="Gene3D" id="1.10.3290.10">
    <property type="entry name" value="Fido-like domain"/>
    <property type="match status" value="1"/>
</dbReference>
<dbReference type="eggNOG" id="COG3177">
    <property type="taxonomic scope" value="Bacteria"/>
</dbReference>
<protein>
    <submittedName>
        <fullName evidence="5">Filamentation induced by cAMP protein Fic</fullName>
    </submittedName>
</protein>
<feature type="site" description="Important for autoinhibition of adenylyltransferase activity" evidence="3">
    <location>
        <position position="56"/>
    </location>
</feature>
<proteinExistence type="predicted"/>
<reference evidence="5 6" key="1">
    <citation type="journal article" date="2012" name="Stand. Genomic Sci.">
        <title>Complete genome sequencing and analysis of Saprospira grandis str. Lewin, a predatory marine bacterium.</title>
        <authorList>
            <person name="Saw J.H."/>
            <person name="Yuryev A."/>
            <person name="Kanbe M."/>
            <person name="Hou S."/>
            <person name="Young A.G."/>
            <person name="Aizawa S."/>
            <person name="Alam M."/>
        </authorList>
    </citation>
    <scope>NUCLEOTIDE SEQUENCE [LARGE SCALE GENOMIC DNA]</scope>
    <source>
        <strain evidence="5 6">Lewin</strain>
    </source>
</reference>
<dbReference type="RefSeq" id="WP_014373543.1">
    <property type="nucleotide sequence ID" value="NC_016940.1"/>
</dbReference>
<evidence type="ECO:0000256" key="2">
    <source>
        <dbReference type="PIRSR" id="PIRSR640198-2"/>
    </source>
</evidence>
<dbReference type="PROSITE" id="PS51459">
    <property type="entry name" value="FIDO"/>
    <property type="match status" value="1"/>
</dbReference>
<evidence type="ECO:0000259" key="4">
    <source>
        <dbReference type="PROSITE" id="PS51459"/>
    </source>
</evidence>
<dbReference type="SUPFAM" id="SSF140931">
    <property type="entry name" value="Fic-like"/>
    <property type="match status" value="1"/>
</dbReference>
<name>H6KZ15_SAPGL</name>
<dbReference type="OrthoDB" id="9813719at2"/>
<dbReference type="PANTHER" id="PTHR13504">
    <property type="entry name" value="FIDO DOMAIN-CONTAINING PROTEIN DDB_G0283145"/>
    <property type="match status" value="1"/>
</dbReference>
<gene>
    <name evidence="5" type="ordered locus">SGRA_0560</name>
</gene>
<evidence type="ECO:0000313" key="6">
    <source>
        <dbReference type="Proteomes" id="UP000007519"/>
    </source>
</evidence>
<dbReference type="GO" id="GO:0005524">
    <property type="term" value="F:ATP binding"/>
    <property type="evidence" value="ECO:0007669"/>
    <property type="project" value="UniProtKB-KW"/>
</dbReference>
<dbReference type="InterPro" id="IPR003812">
    <property type="entry name" value="Fido"/>
</dbReference>
<accession>H6KZ15</accession>
<dbReference type="EMBL" id="CP002831">
    <property type="protein sequence ID" value="AFC23299.1"/>
    <property type="molecule type" value="Genomic_DNA"/>
</dbReference>
<dbReference type="InterPro" id="IPR036597">
    <property type="entry name" value="Fido-like_dom_sf"/>
</dbReference>
<keyword evidence="6" id="KW-1185">Reference proteome</keyword>
<dbReference type="AlphaFoldDB" id="H6KZ15"/>
<feature type="binding site" evidence="2">
    <location>
        <begin position="220"/>
        <end position="221"/>
    </location>
    <ligand>
        <name>ATP</name>
        <dbReference type="ChEBI" id="CHEBI:30616"/>
    </ligand>
</feature>
<organism evidence="5 6">
    <name type="scientific">Saprospira grandis (strain Lewin)</name>
    <dbReference type="NCBI Taxonomy" id="984262"/>
    <lineage>
        <taxon>Bacteria</taxon>
        <taxon>Pseudomonadati</taxon>
        <taxon>Bacteroidota</taxon>
        <taxon>Saprospiria</taxon>
        <taxon>Saprospirales</taxon>
        <taxon>Saprospiraceae</taxon>
        <taxon>Saprospira</taxon>
    </lineage>
</organism>
<dbReference type="STRING" id="984262.SGRA_0560"/>
<keyword evidence="2" id="KW-0547">Nucleotide-binding</keyword>
<dbReference type="HOGENOM" id="CLU_599765_0_0_10"/>
<dbReference type="PANTHER" id="PTHR13504:SF38">
    <property type="entry name" value="FIDO DOMAIN-CONTAINING PROTEIN"/>
    <property type="match status" value="1"/>
</dbReference>
<sequence>MIELSRDLLSADLYQEIKNLLGEIEEFRQSPLDKIALEKLREHFRTHHIFHSSGIEGNRLTLQETSLVLKEGIDIRGKPLKDSIEVKNLGIAFDFLYELVQQDVEITENYIKQLHSLIIGNDPTLDPGNYRNIGVIITGSEHRPPEPFEVPIKMRDLFDWIKANKDENPIIVAAVAHHEIVKIHPFKDGNGRTARLLLNLILLKSGFPICNIKRSERPDYYNALSLADEGEYEPIIEVVTKNCTELFGEYIRLRDESNRLKGWAKRLGNKDTQQELAKRKTQFELWLNKVNQIKLEFKQVVNVIDENVESYYVSFYEYPPITFEKYQQLREKGIAAGTNFFSIRFHNNETNRIVTTLMFRFYRSNKKFPPTANIIPLELNFFNAETNDFQFIGYSNHSHEINLRSFFIADNGRLVVRYANSDKKNPSWEKDHDNEVLSEVVQSFFEKVFSSMLGIR</sequence>